<dbReference type="Gene3D" id="3.30.560.10">
    <property type="entry name" value="Glucose Oxidase, domain 3"/>
    <property type="match status" value="1"/>
</dbReference>
<keyword evidence="9" id="KW-1185">Reference proteome</keyword>
<feature type="domain" description="Glucose-methanol-choline oxidoreductase N-terminal" evidence="7">
    <location>
        <begin position="45"/>
        <end position="294"/>
    </location>
</feature>
<dbReference type="STRING" id="230819.A0A5C3KP35"/>
<evidence type="ECO:0000256" key="1">
    <source>
        <dbReference type="ARBA" id="ARBA00001974"/>
    </source>
</evidence>
<name>A0A5C3KP35_COPMA</name>
<dbReference type="InterPro" id="IPR000172">
    <property type="entry name" value="GMC_OxRdtase_N"/>
</dbReference>
<dbReference type="GO" id="GO:0016614">
    <property type="term" value="F:oxidoreductase activity, acting on CH-OH group of donors"/>
    <property type="evidence" value="ECO:0007669"/>
    <property type="project" value="InterPro"/>
</dbReference>
<feature type="signal peptide" evidence="6">
    <location>
        <begin position="1"/>
        <end position="28"/>
    </location>
</feature>
<comment type="subunit">
    <text evidence="3">Monomer.</text>
</comment>
<dbReference type="PANTHER" id="PTHR11552:SF147">
    <property type="entry name" value="CHOLINE DEHYDROGENASE, MITOCHONDRIAL"/>
    <property type="match status" value="1"/>
</dbReference>
<dbReference type="AlphaFoldDB" id="A0A5C3KP35"/>
<dbReference type="OrthoDB" id="269227at2759"/>
<dbReference type="GO" id="GO:0050660">
    <property type="term" value="F:flavin adenine dinucleotide binding"/>
    <property type="evidence" value="ECO:0007669"/>
    <property type="project" value="InterPro"/>
</dbReference>
<comment type="cofactor">
    <cofactor evidence="1">
        <name>FAD</name>
        <dbReference type="ChEBI" id="CHEBI:57692"/>
    </cofactor>
</comment>
<evidence type="ECO:0000256" key="2">
    <source>
        <dbReference type="ARBA" id="ARBA00010790"/>
    </source>
</evidence>
<evidence type="ECO:0000313" key="8">
    <source>
        <dbReference type="EMBL" id="TFK22281.1"/>
    </source>
</evidence>
<keyword evidence="6" id="KW-0732">Signal</keyword>
<keyword evidence="5" id="KW-0274">FAD</keyword>
<dbReference type="InterPro" id="IPR036188">
    <property type="entry name" value="FAD/NAD-bd_sf"/>
</dbReference>
<accession>A0A5C3KP35</accession>
<comment type="similarity">
    <text evidence="2">Belongs to the GMC oxidoreductase family.</text>
</comment>
<dbReference type="PANTHER" id="PTHR11552">
    <property type="entry name" value="GLUCOSE-METHANOL-CHOLINE GMC OXIDOREDUCTASE"/>
    <property type="match status" value="1"/>
</dbReference>
<dbReference type="SUPFAM" id="SSF51905">
    <property type="entry name" value="FAD/NAD(P)-binding domain"/>
    <property type="match status" value="1"/>
</dbReference>
<dbReference type="Gene3D" id="3.50.50.60">
    <property type="entry name" value="FAD/NAD(P)-binding domain"/>
    <property type="match status" value="1"/>
</dbReference>
<proteinExistence type="inferred from homology"/>
<evidence type="ECO:0000313" key="9">
    <source>
        <dbReference type="Proteomes" id="UP000307440"/>
    </source>
</evidence>
<reference evidence="8 9" key="1">
    <citation type="journal article" date="2019" name="Nat. Ecol. Evol.">
        <title>Megaphylogeny resolves global patterns of mushroom evolution.</title>
        <authorList>
            <person name="Varga T."/>
            <person name="Krizsan K."/>
            <person name="Foldi C."/>
            <person name="Dima B."/>
            <person name="Sanchez-Garcia M."/>
            <person name="Sanchez-Ramirez S."/>
            <person name="Szollosi G.J."/>
            <person name="Szarkandi J.G."/>
            <person name="Papp V."/>
            <person name="Albert L."/>
            <person name="Andreopoulos W."/>
            <person name="Angelini C."/>
            <person name="Antonin V."/>
            <person name="Barry K.W."/>
            <person name="Bougher N.L."/>
            <person name="Buchanan P."/>
            <person name="Buyck B."/>
            <person name="Bense V."/>
            <person name="Catcheside P."/>
            <person name="Chovatia M."/>
            <person name="Cooper J."/>
            <person name="Damon W."/>
            <person name="Desjardin D."/>
            <person name="Finy P."/>
            <person name="Geml J."/>
            <person name="Haridas S."/>
            <person name="Hughes K."/>
            <person name="Justo A."/>
            <person name="Karasinski D."/>
            <person name="Kautmanova I."/>
            <person name="Kiss B."/>
            <person name="Kocsube S."/>
            <person name="Kotiranta H."/>
            <person name="LaButti K.M."/>
            <person name="Lechner B.E."/>
            <person name="Liimatainen K."/>
            <person name="Lipzen A."/>
            <person name="Lukacs Z."/>
            <person name="Mihaltcheva S."/>
            <person name="Morgado L.N."/>
            <person name="Niskanen T."/>
            <person name="Noordeloos M.E."/>
            <person name="Ohm R.A."/>
            <person name="Ortiz-Santana B."/>
            <person name="Ovrebo C."/>
            <person name="Racz N."/>
            <person name="Riley R."/>
            <person name="Savchenko A."/>
            <person name="Shiryaev A."/>
            <person name="Soop K."/>
            <person name="Spirin V."/>
            <person name="Szebenyi C."/>
            <person name="Tomsovsky M."/>
            <person name="Tulloss R.E."/>
            <person name="Uehling J."/>
            <person name="Grigoriev I.V."/>
            <person name="Vagvolgyi C."/>
            <person name="Papp T."/>
            <person name="Martin F.M."/>
            <person name="Miettinen O."/>
            <person name="Hibbett D.S."/>
            <person name="Nagy L.G."/>
        </authorList>
    </citation>
    <scope>NUCLEOTIDE SEQUENCE [LARGE SCALE GENOMIC DNA]</scope>
    <source>
        <strain evidence="8 9">CBS 121175</strain>
    </source>
</reference>
<protein>
    <submittedName>
        <fullName evidence="8">FAD/NAD(P)-binding domain-containing protein</fullName>
    </submittedName>
</protein>
<feature type="chain" id="PRO_5023137845" evidence="6">
    <location>
        <begin position="29"/>
        <end position="309"/>
    </location>
</feature>
<organism evidence="8 9">
    <name type="scientific">Coprinopsis marcescibilis</name>
    <name type="common">Agaric fungus</name>
    <name type="synonym">Psathyrella marcescibilis</name>
    <dbReference type="NCBI Taxonomy" id="230819"/>
    <lineage>
        <taxon>Eukaryota</taxon>
        <taxon>Fungi</taxon>
        <taxon>Dikarya</taxon>
        <taxon>Basidiomycota</taxon>
        <taxon>Agaricomycotina</taxon>
        <taxon>Agaricomycetes</taxon>
        <taxon>Agaricomycetidae</taxon>
        <taxon>Agaricales</taxon>
        <taxon>Agaricineae</taxon>
        <taxon>Psathyrellaceae</taxon>
        <taxon>Coprinopsis</taxon>
    </lineage>
</organism>
<gene>
    <name evidence="8" type="ORF">FA15DRAFT_706468</name>
</gene>
<sequence>MARSIVSTQSIGLAAFSLLAIQLPLVNAVFLNSASDLPTNATPFDFIVVGSGPGGAVVASRLSENPQINVLLVEAGPSDEGVLEIEIPAFAATAPKTYEWNTTTVPVPSLNGRSVEFRRGHVLGGGSSINGLVYTRGSAELYDGWARMTGDNGWSWENIQRYIRKNEKWMHPNSRRNVSGEFNPAVHTFNGAVSASLGNEPDYLFDRLGLDSAKLQDEFTFNLDMNSGNALGLGFTQWTVGDGQRSSAATGYLNATVKARPNLTILVNTYVTRVLSDGTGKNIRKVEIGDRSTSTVDTVLSHNGWGKPK</sequence>
<feature type="non-terminal residue" evidence="8">
    <location>
        <position position="309"/>
    </location>
</feature>
<evidence type="ECO:0000256" key="4">
    <source>
        <dbReference type="ARBA" id="ARBA00022630"/>
    </source>
</evidence>
<evidence type="ECO:0000256" key="6">
    <source>
        <dbReference type="SAM" id="SignalP"/>
    </source>
</evidence>
<dbReference type="EMBL" id="ML210244">
    <property type="protein sequence ID" value="TFK22281.1"/>
    <property type="molecule type" value="Genomic_DNA"/>
</dbReference>
<keyword evidence="4" id="KW-0285">Flavoprotein</keyword>
<dbReference type="Pfam" id="PF00732">
    <property type="entry name" value="GMC_oxred_N"/>
    <property type="match status" value="1"/>
</dbReference>
<evidence type="ECO:0000259" key="7">
    <source>
        <dbReference type="Pfam" id="PF00732"/>
    </source>
</evidence>
<dbReference type="InterPro" id="IPR012132">
    <property type="entry name" value="GMC_OxRdtase"/>
</dbReference>
<dbReference type="Proteomes" id="UP000307440">
    <property type="component" value="Unassembled WGS sequence"/>
</dbReference>
<evidence type="ECO:0000256" key="5">
    <source>
        <dbReference type="ARBA" id="ARBA00022827"/>
    </source>
</evidence>
<evidence type="ECO:0000256" key="3">
    <source>
        <dbReference type="ARBA" id="ARBA00011245"/>
    </source>
</evidence>